<keyword evidence="1" id="KW-0479">Metal-binding</keyword>
<feature type="compositionally biased region" description="Low complexity" evidence="2">
    <location>
        <begin position="300"/>
        <end position="312"/>
    </location>
</feature>
<dbReference type="SMART" id="SM00184">
    <property type="entry name" value="RING"/>
    <property type="match status" value="1"/>
</dbReference>
<dbReference type="GO" id="GO:0008270">
    <property type="term" value="F:zinc ion binding"/>
    <property type="evidence" value="ECO:0007669"/>
    <property type="project" value="UniProtKB-KW"/>
</dbReference>
<dbReference type="InterPro" id="IPR044274">
    <property type="entry name" value="RFI2"/>
</dbReference>
<dbReference type="Gene3D" id="3.30.40.10">
    <property type="entry name" value="Zinc/RING finger domain, C3HC4 (zinc finger)"/>
    <property type="match status" value="1"/>
</dbReference>
<proteinExistence type="predicted"/>
<feature type="domain" description="RING-type" evidence="3">
    <location>
        <begin position="26"/>
        <end position="71"/>
    </location>
</feature>
<evidence type="ECO:0000256" key="1">
    <source>
        <dbReference type="PROSITE-ProRule" id="PRU00175"/>
    </source>
</evidence>
<dbReference type="GO" id="GO:0004842">
    <property type="term" value="F:ubiquitin-protein transferase activity"/>
    <property type="evidence" value="ECO:0007669"/>
    <property type="project" value="InterPro"/>
</dbReference>
<feature type="region of interest" description="Disordered" evidence="2">
    <location>
        <begin position="1"/>
        <end position="21"/>
    </location>
</feature>
<comment type="caution">
    <text evidence="4">The sequence shown here is derived from an EMBL/GenBank/DDBJ whole genome shotgun (WGS) entry which is preliminary data.</text>
</comment>
<dbReference type="Proteomes" id="UP001420932">
    <property type="component" value="Unassembled WGS sequence"/>
</dbReference>
<feature type="compositionally biased region" description="Polar residues" evidence="2">
    <location>
        <begin position="232"/>
        <end position="244"/>
    </location>
</feature>
<evidence type="ECO:0000259" key="3">
    <source>
        <dbReference type="PROSITE" id="PS50089"/>
    </source>
</evidence>
<dbReference type="Pfam" id="PF13639">
    <property type="entry name" value="zf-RING_2"/>
    <property type="match status" value="1"/>
</dbReference>
<evidence type="ECO:0000313" key="4">
    <source>
        <dbReference type="EMBL" id="KAK9086402.1"/>
    </source>
</evidence>
<dbReference type="AlphaFoldDB" id="A0AAP0E8S6"/>
<protein>
    <recommendedName>
        <fullName evidence="3">RING-type domain-containing protein</fullName>
    </recommendedName>
</protein>
<dbReference type="PROSITE" id="PS50089">
    <property type="entry name" value="ZF_RING_2"/>
    <property type="match status" value="1"/>
</dbReference>
<name>A0AAP0E8S6_9MAGN</name>
<dbReference type="InterPro" id="IPR001841">
    <property type="entry name" value="Znf_RING"/>
</dbReference>
<feature type="compositionally biased region" description="Basic and acidic residues" evidence="2">
    <location>
        <begin position="1"/>
        <end position="10"/>
    </location>
</feature>
<keyword evidence="5" id="KW-1185">Reference proteome</keyword>
<reference evidence="4 5" key="1">
    <citation type="submission" date="2024-01" db="EMBL/GenBank/DDBJ databases">
        <title>Genome assemblies of Stephania.</title>
        <authorList>
            <person name="Yang L."/>
        </authorList>
    </citation>
    <scope>NUCLEOTIDE SEQUENCE [LARGE SCALE GENOMIC DNA]</scope>
    <source>
        <strain evidence="4">YNDBR</strain>
        <tissue evidence="4">Leaf</tissue>
    </source>
</reference>
<dbReference type="SUPFAM" id="SSF57850">
    <property type="entry name" value="RING/U-box"/>
    <property type="match status" value="1"/>
</dbReference>
<dbReference type="InterPro" id="IPR013083">
    <property type="entry name" value="Znf_RING/FYVE/PHD"/>
</dbReference>
<evidence type="ECO:0000256" key="2">
    <source>
        <dbReference type="SAM" id="MobiDB-lite"/>
    </source>
</evidence>
<dbReference type="EMBL" id="JBBNAF010000013">
    <property type="protein sequence ID" value="KAK9086402.1"/>
    <property type="molecule type" value="Genomic_DNA"/>
</dbReference>
<feature type="region of interest" description="Disordered" evidence="2">
    <location>
        <begin position="219"/>
        <end position="247"/>
    </location>
</feature>
<accession>A0AAP0E8S6</accession>
<evidence type="ECO:0000313" key="5">
    <source>
        <dbReference type="Proteomes" id="UP001420932"/>
    </source>
</evidence>
<feature type="region of interest" description="Disordered" evidence="2">
    <location>
        <begin position="300"/>
        <end position="328"/>
    </location>
</feature>
<sequence length="436" mass="48478">MESEEADRAESSGGGGDSARRSSVSCSICLEAVVRNGSRSMAKLQCGHEFHLDCIGSAFNVKGLMQCPNCRKIEKGQWLFANSCRSFPEFGMDEWTHDEDLYDLGYSELPLGIHWCPFGGLARVSSSPEERDLSSTAHHDLLRRYAIFAEQRAASLPGHSCPYIAYFQHLHPSSHNFDGMPDVPSFSHRWHSLSGPSDVSVSHTVTTMDLPYHTWDHPPPSLPSISSPDQSAGSSANVRSTRSDSGALPRAGSFFHPLLLSHGSPPRAGSFVVHPLVPAYPGTDSRDHERVHALRAYHQQQQSNMPSMPSHMFSTTRRPGGMRAHRGPMMSSADHARAIHMFPSSGSSGRNFHEVETPALNHLYAWEQDQFAPFPLVPVDRETCWWGSFHHNASGSDTARPAAFWDRSELERHPQSRSDQSFYQPVHVSRPLFPFI</sequence>
<gene>
    <name evidence="4" type="ORF">Syun_028796</name>
</gene>
<dbReference type="PANTHER" id="PTHR46798:SF3">
    <property type="entry name" value="RING FINGER FAMILY PROTEIN"/>
    <property type="match status" value="1"/>
</dbReference>
<dbReference type="PANTHER" id="PTHR46798">
    <property type="entry name" value="OS09G0511500 PROTEIN"/>
    <property type="match status" value="1"/>
</dbReference>
<keyword evidence="1" id="KW-0863">Zinc-finger</keyword>
<keyword evidence="1" id="KW-0862">Zinc</keyword>
<organism evidence="4 5">
    <name type="scientific">Stephania yunnanensis</name>
    <dbReference type="NCBI Taxonomy" id="152371"/>
    <lineage>
        <taxon>Eukaryota</taxon>
        <taxon>Viridiplantae</taxon>
        <taxon>Streptophyta</taxon>
        <taxon>Embryophyta</taxon>
        <taxon>Tracheophyta</taxon>
        <taxon>Spermatophyta</taxon>
        <taxon>Magnoliopsida</taxon>
        <taxon>Ranunculales</taxon>
        <taxon>Menispermaceae</taxon>
        <taxon>Menispermoideae</taxon>
        <taxon>Cissampelideae</taxon>
        <taxon>Stephania</taxon>
    </lineage>
</organism>